<feature type="compositionally biased region" description="Basic and acidic residues" evidence="1">
    <location>
        <begin position="243"/>
        <end position="274"/>
    </location>
</feature>
<feature type="compositionally biased region" description="Low complexity" evidence="1">
    <location>
        <begin position="297"/>
        <end position="327"/>
    </location>
</feature>
<protein>
    <submittedName>
        <fullName evidence="3">Uncharacterized protein</fullName>
    </submittedName>
</protein>
<dbReference type="RefSeq" id="WP_310373003.1">
    <property type="nucleotide sequence ID" value="NZ_JAVDYB010000001.1"/>
</dbReference>
<feature type="compositionally biased region" description="Low complexity" evidence="1">
    <location>
        <begin position="382"/>
        <end position="409"/>
    </location>
</feature>
<feature type="compositionally biased region" description="Basic and acidic residues" evidence="1">
    <location>
        <begin position="1"/>
        <end position="21"/>
    </location>
</feature>
<dbReference type="Proteomes" id="UP001183643">
    <property type="component" value="Unassembled WGS sequence"/>
</dbReference>
<dbReference type="AlphaFoldDB" id="A0AAE3YUJ2"/>
<keyword evidence="2" id="KW-0812">Transmembrane</keyword>
<feature type="transmembrane region" description="Helical" evidence="2">
    <location>
        <begin position="583"/>
        <end position="607"/>
    </location>
</feature>
<accession>A0AAE3YUJ2</accession>
<evidence type="ECO:0000313" key="4">
    <source>
        <dbReference type="Proteomes" id="UP001183643"/>
    </source>
</evidence>
<feature type="compositionally biased region" description="Low complexity" evidence="1">
    <location>
        <begin position="25"/>
        <end position="46"/>
    </location>
</feature>
<organism evidence="3 4">
    <name type="scientific">Catenuloplanes atrovinosus</name>
    <dbReference type="NCBI Taxonomy" id="137266"/>
    <lineage>
        <taxon>Bacteria</taxon>
        <taxon>Bacillati</taxon>
        <taxon>Actinomycetota</taxon>
        <taxon>Actinomycetes</taxon>
        <taxon>Micromonosporales</taxon>
        <taxon>Micromonosporaceae</taxon>
        <taxon>Catenuloplanes</taxon>
    </lineage>
</organism>
<dbReference type="EMBL" id="JAVDYB010000001">
    <property type="protein sequence ID" value="MDR7279442.1"/>
    <property type="molecule type" value="Genomic_DNA"/>
</dbReference>
<feature type="compositionally biased region" description="Basic and acidic residues" evidence="1">
    <location>
        <begin position="106"/>
        <end position="118"/>
    </location>
</feature>
<name>A0AAE3YUJ2_9ACTN</name>
<evidence type="ECO:0000256" key="2">
    <source>
        <dbReference type="SAM" id="Phobius"/>
    </source>
</evidence>
<gene>
    <name evidence="3" type="ORF">J2S41_006220</name>
</gene>
<sequence>MDDPGQRGETPERSGGHRMVPDRLGPPAFAGPEAPAGRRPAREPGASGSHALPEPTTPPRRAAAEAASEPAPGSRTAFPPRADQRRHTDTGHPDADPARRAATGPGRRDTDAGRHDTDTGGLGRRRAADAPGHRPAAGTDPAAAGMPPAWSTPPSRPVPPGPVSEAPPGAGRPPTARGADTAARAAMPDRSGIVRGGAAVPEPDTGGLAARGRIPGPAAAGGPPAGHDTGPGRGDTPPPPMRGPDRQGHDPRGRFSSAHDRDPSGDVMAPRDRGPWSSPPADAGQQGADPRRGGGRAAIPAQVPHETAGPPSARAAATPPAGDARTPGARDHGPARPPQGPAGRVPSGTGPSGGNPTVSGGASAAVPARGGAQVPGNAPVSGGAAIPPARGGAQVPGTAPVSGGAAVPPGRGGAQVPGRAQQPGRASAAVRRQGPPPARPDTSGAIPLGPESSGGHRTGPDASGALRLSPDTSGVYRPDRQPGSAAGQRHPDASGAHRTGNPPVAAQRHPGPDDAPGPRTAAARVTPPDAAGHGAGAAGTSLAQRPPSTVARITPAPAVPSQPEAPEAETDRAAPAEARQKPWQVLVGVLAALVLVGVCGLSSFFILADEQSGRDAQASGGNPEATAQARDISSRGVDGEPLTTNEVFPAGTIAITSQEPPYTVLKTEQLDDCGKAAAGEIPQLLKDLGCNQVVRGTMRSPDSGYLVTAGVFNLEDETGAKWAHEQIKAMVDGQKGRFSGMRAGAGTEPVEESSAQVGWNIRGHFLAYCVIARADGEKIIDGDPQARQILYDMVELHLRNGVLEKRATQPTTS</sequence>
<proteinExistence type="predicted"/>
<feature type="compositionally biased region" description="Low complexity" evidence="1">
    <location>
        <begin position="59"/>
        <end position="72"/>
    </location>
</feature>
<feature type="region of interest" description="Disordered" evidence="1">
    <location>
        <begin position="614"/>
        <end position="645"/>
    </location>
</feature>
<evidence type="ECO:0000313" key="3">
    <source>
        <dbReference type="EMBL" id="MDR7279442.1"/>
    </source>
</evidence>
<feature type="compositionally biased region" description="Low complexity" evidence="1">
    <location>
        <begin position="341"/>
        <end position="361"/>
    </location>
</feature>
<evidence type="ECO:0000256" key="1">
    <source>
        <dbReference type="SAM" id="MobiDB-lite"/>
    </source>
</evidence>
<feature type="compositionally biased region" description="Basic and acidic residues" evidence="1">
    <location>
        <begin position="82"/>
        <end position="99"/>
    </location>
</feature>
<keyword evidence="2" id="KW-0472">Membrane</keyword>
<feature type="compositionally biased region" description="Pro residues" evidence="1">
    <location>
        <begin position="150"/>
        <end position="162"/>
    </location>
</feature>
<feature type="compositionally biased region" description="Low complexity" evidence="1">
    <location>
        <begin position="206"/>
        <end position="228"/>
    </location>
</feature>
<keyword evidence="2" id="KW-1133">Transmembrane helix</keyword>
<feature type="compositionally biased region" description="Basic and acidic residues" evidence="1">
    <location>
        <begin position="569"/>
        <end position="579"/>
    </location>
</feature>
<keyword evidence="4" id="KW-1185">Reference proteome</keyword>
<comment type="caution">
    <text evidence="3">The sequence shown here is derived from an EMBL/GenBank/DDBJ whole genome shotgun (WGS) entry which is preliminary data.</text>
</comment>
<reference evidence="3" key="1">
    <citation type="submission" date="2023-07" db="EMBL/GenBank/DDBJ databases">
        <title>Sequencing the genomes of 1000 actinobacteria strains.</title>
        <authorList>
            <person name="Klenk H.-P."/>
        </authorList>
    </citation>
    <scope>NUCLEOTIDE SEQUENCE</scope>
    <source>
        <strain evidence="3">DSM 44707</strain>
    </source>
</reference>
<feature type="compositionally biased region" description="Low complexity" evidence="1">
    <location>
        <begin position="163"/>
        <end position="190"/>
    </location>
</feature>
<feature type="region of interest" description="Disordered" evidence="1">
    <location>
        <begin position="1"/>
        <end position="579"/>
    </location>
</feature>